<keyword evidence="3" id="KW-1185">Reference proteome</keyword>
<reference evidence="2 3" key="1">
    <citation type="journal article" date="2012" name="Stand. Genomic Sci.">
        <title>Complete genome sequence of Halopiger xanaduensis type strain (SH-6(T)).</title>
        <authorList>
            <person name="Anderson I."/>
            <person name="Tindall B.J."/>
            <person name="Rohde M."/>
            <person name="Lucas S."/>
            <person name="Han J."/>
            <person name="Lapidus A."/>
            <person name="Cheng J.F."/>
            <person name="Goodwin L."/>
            <person name="Pitluck S."/>
            <person name="Peters L."/>
            <person name="Pati A."/>
            <person name="Mikhailova N."/>
            <person name="Pagani I."/>
            <person name="Teshima H."/>
            <person name="Han C."/>
            <person name="Tapia R."/>
            <person name="Land M."/>
            <person name="Woyke T."/>
            <person name="Klenk H.P."/>
            <person name="Kyrpides N."/>
            <person name="Ivanova N."/>
        </authorList>
    </citation>
    <scope>NUCLEOTIDE SEQUENCE [LARGE SCALE GENOMIC DNA]</scope>
    <source>
        <strain evidence="3">DSM 18323 / JCM 14033 / SH-6</strain>
    </source>
</reference>
<sequence length="401" mass="43396">MQPTSKTAALTTETDTDTETPMMNTRLEADYWVVDSDGYFAPAGPLAGVDGCTVEKREPASLVTVTTPLSESIPALRQSFVDRLEEACARAANTERRLVPLATPINGTPRVDQPDDDRTRLRQVIADTEDDESDDAVSSKSGLDRESGPSVDRRYCAGARVCVERHAVTDQLNALLALTPALALVNSSPYVGGERVAAGARTHCHRTRVDGARDGRPCRYVDSAAEWNRRFEASADVGWTPVALRERADPPMIEWRAPDAALPKQLLGLAGDVATVMDRLRRGTVHIGGRGERADRGGGRGRRGTERTDAAPPGRVTSDGLALPRATTVADLVDAATYEGLESTPLAVYLERMGFAVDDYHPISARIDGRRYVSRADARELRLEYAGLLEADVAELACTLE</sequence>
<proteinExistence type="predicted"/>
<organism evidence="2 3">
    <name type="scientific">Halopiger xanaduensis (strain DSM 18323 / JCM 14033 / SH-6)</name>
    <dbReference type="NCBI Taxonomy" id="797210"/>
    <lineage>
        <taxon>Archaea</taxon>
        <taxon>Methanobacteriati</taxon>
        <taxon>Methanobacteriota</taxon>
        <taxon>Stenosarchaea group</taxon>
        <taxon>Halobacteria</taxon>
        <taxon>Halobacteriales</taxon>
        <taxon>Natrialbaceae</taxon>
        <taxon>Halopiger</taxon>
    </lineage>
</organism>
<evidence type="ECO:0000313" key="2">
    <source>
        <dbReference type="EMBL" id="AEH36200.1"/>
    </source>
</evidence>
<dbReference type="EMBL" id="CP002839">
    <property type="protein sequence ID" value="AEH36200.1"/>
    <property type="molecule type" value="Genomic_DNA"/>
</dbReference>
<dbReference type="HOGENOM" id="CLU_751435_0_0_2"/>
<dbReference type="eggNOG" id="arCOG02722">
    <property type="taxonomic scope" value="Archaea"/>
</dbReference>
<name>F8D3H4_HALXS</name>
<dbReference type="GO" id="GO:0016874">
    <property type="term" value="F:ligase activity"/>
    <property type="evidence" value="ECO:0007669"/>
    <property type="project" value="UniProtKB-KW"/>
</dbReference>
<evidence type="ECO:0000313" key="3">
    <source>
        <dbReference type="Proteomes" id="UP000006794"/>
    </source>
</evidence>
<accession>F8D3H4</accession>
<feature type="compositionally biased region" description="Basic and acidic residues" evidence="1">
    <location>
        <begin position="289"/>
        <end position="309"/>
    </location>
</feature>
<dbReference type="Proteomes" id="UP000006794">
    <property type="component" value="Chromosome"/>
</dbReference>
<feature type="region of interest" description="Disordered" evidence="1">
    <location>
        <begin position="125"/>
        <end position="151"/>
    </location>
</feature>
<dbReference type="AlphaFoldDB" id="F8D3H4"/>
<keyword evidence="2" id="KW-0436">Ligase</keyword>
<feature type="compositionally biased region" description="Basic and acidic residues" evidence="1">
    <location>
        <begin position="142"/>
        <end position="151"/>
    </location>
</feature>
<protein>
    <submittedName>
        <fullName evidence="2">Glutamate--cysteine ligase GCS2</fullName>
    </submittedName>
</protein>
<evidence type="ECO:0000256" key="1">
    <source>
        <dbReference type="SAM" id="MobiDB-lite"/>
    </source>
</evidence>
<dbReference type="KEGG" id="hxa:Halxa_1568"/>
<feature type="region of interest" description="Disordered" evidence="1">
    <location>
        <begin position="1"/>
        <end position="20"/>
    </location>
</feature>
<dbReference type="GeneID" id="10796537"/>
<dbReference type="Gene3D" id="3.30.590.20">
    <property type="match status" value="1"/>
</dbReference>
<gene>
    <name evidence="2" type="ordered locus">Halxa_1568</name>
</gene>
<dbReference type="RefSeq" id="WP_013879095.1">
    <property type="nucleotide sequence ID" value="NC_015666.1"/>
</dbReference>
<feature type="region of interest" description="Disordered" evidence="1">
    <location>
        <begin position="287"/>
        <end position="316"/>
    </location>
</feature>